<name>A0AA37JWT5_BACUN</name>
<sequence length="689" mass="81267">MNQQQNIFRVSAILYSNNNYIISPKQIYRKIIEDALFYQQECISVDELSKYIEENYSLVFSSQEIEMTLDDTKFQGCFLCINDKQEKKYTLTEKRRLTLKTKEDRKTLEGYIDDYFTLHNISKDKKNLIYLFLYHMFTSNVNEFIRLFQFKKNGFEIESQKDLSSEDIEIINGFLNWENASKDIEIFNLASYALEYCLITNNRKNNIILDNLKNKCFYLDTNIIYRAIGINGEDRKRRTLQFLSKIKSISNTIFITQKTNEEFEQSIKLYVKRLKKSEAPSVNSQLYTEYVTYDDIYRFYHVWCLGRANTSIDLFNAYLKNEFYALCKNYDIVIDKNSPYNEKNEQENIKALAAQIKGMSEKKNFETSLYDAHNVLWIEKKRSSKESSIFSAKHFFLSSDWSLHSWDIKYHSKNSVPIVIHPSEWLSLILRYVERTNDDFKSFVSFLNIKSQEQVLSDEQINIILAGISELTSDIETQRYLLETIIEEDFSSGVNGRSNAEIKKIVKTKAEHKLQEKLEKIEQDNKSLKENVTSIEKQIKESSDKMAEKDQRISILEQHLESDKNQKANYEKDIIKLQNENEKLQLCINKRDTLKKKRRTLVWLLLIIALIVFLIICFFISSKTDNNVMGYFLLWIDGLEDTQKVVIRSILGFIVSLILFPLIKKSWSAFHDCLVLNKEIKDLVKTLKM</sequence>
<dbReference type="RefSeq" id="WP_244074853.1">
    <property type="nucleotide sequence ID" value="NZ_BQNL01000001.1"/>
</dbReference>
<dbReference type="EMBL" id="BQNL01000001">
    <property type="protein sequence ID" value="GKH15265.1"/>
    <property type="molecule type" value="Genomic_DNA"/>
</dbReference>
<gene>
    <name evidence="3" type="ORF">CE91St12_34750</name>
</gene>
<keyword evidence="1" id="KW-0175">Coiled coil</keyword>
<protein>
    <submittedName>
        <fullName evidence="3">Uncharacterized protein</fullName>
    </submittedName>
</protein>
<feature type="transmembrane region" description="Helical" evidence="2">
    <location>
        <begin position="600"/>
        <end position="621"/>
    </location>
</feature>
<evidence type="ECO:0000256" key="2">
    <source>
        <dbReference type="SAM" id="Phobius"/>
    </source>
</evidence>
<keyword evidence="2" id="KW-1133">Transmembrane helix</keyword>
<feature type="coiled-coil region" evidence="1">
    <location>
        <begin position="507"/>
        <end position="597"/>
    </location>
</feature>
<evidence type="ECO:0000313" key="4">
    <source>
        <dbReference type="Proteomes" id="UP001055048"/>
    </source>
</evidence>
<dbReference type="AlphaFoldDB" id="A0AA37JWT5"/>
<dbReference type="Proteomes" id="UP001055048">
    <property type="component" value="Unassembled WGS sequence"/>
</dbReference>
<accession>A0AA37JWT5</accession>
<keyword evidence="2" id="KW-0812">Transmembrane</keyword>
<keyword evidence="2" id="KW-0472">Membrane</keyword>
<organism evidence="3 4">
    <name type="scientific">Bacteroides uniformis</name>
    <dbReference type="NCBI Taxonomy" id="820"/>
    <lineage>
        <taxon>Bacteria</taxon>
        <taxon>Pseudomonadati</taxon>
        <taxon>Bacteroidota</taxon>
        <taxon>Bacteroidia</taxon>
        <taxon>Bacteroidales</taxon>
        <taxon>Bacteroidaceae</taxon>
        <taxon>Bacteroides</taxon>
    </lineage>
</organism>
<reference evidence="3" key="1">
    <citation type="submission" date="2022-01" db="EMBL/GenBank/DDBJ databases">
        <title>Novel bile acid biosynthetic pathways are enriched in the microbiome of centenarians.</title>
        <authorList>
            <person name="Sato Y."/>
            <person name="Atarashi K."/>
            <person name="Plichta R.D."/>
            <person name="Arai Y."/>
            <person name="Sasajima S."/>
            <person name="Kearney M.S."/>
            <person name="Suda W."/>
            <person name="Takeshita K."/>
            <person name="Sasaki T."/>
            <person name="Okamoto S."/>
            <person name="Skelly N.A."/>
            <person name="Okamura Y."/>
            <person name="Vlamakis H."/>
            <person name="Li Y."/>
            <person name="Tanoue T."/>
            <person name="Takei H."/>
            <person name="Nittono H."/>
            <person name="Narushima S."/>
            <person name="Irie J."/>
            <person name="Itoh H."/>
            <person name="Moriya K."/>
            <person name="Sugiura Y."/>
            <person name="Suematsu M."/>
            <person name="Moritoki N."/>
            <person name="Shibata S."/>
            <person name="Littman R.D."/>
            <person name="Fischbach A.M."/>
            <person name="Uwamino Y."/>
            <person name="Inoue T."/>
            <person name="Honda A."/>
            <person name="Hattori M."/>
            <person name="Murai T."/>
            <person name="Xavier J.R."/>
            <person name="Hirose N."/>
            <person name="Honda K."/>
        </authorList>
    </citation>
    <scope>NUCLEOTIDE SEQUENCE</scope>
    <source>
        <strain evidence="3">CE91-St12</strain>
    </source>
</reference>
<proteinExistence type="predicted"/>
<comment type="caution">
    <text evidence="3">The sequence shown here is derived from an EMBL/GenBank/DDBJ whole genome shotgun (WGS) entry which is preliminary data.</text>
</comment>
<evidence type="ECO:0000256" key="1">
    <source>
        <dbReference type="SAM" id="Coils"/>
    </source>
</evidence>
<evidence type="ECO:0000313" key="3">
    <source>
        <dbReference type="EMBL" id="GKH15265.1"/>
    </source>
</evidence>
<feature type="transmembrane region" description="Helical" evidence="2">
    <location>
        <begin position="645"/>
        <end position="663"/>
    </location>
</feature>